<feature type="region of interest" description="Disordered" evidence="1">
    <location>
        <begin position="1"/>
        <end position="23"/>
    </location>
</feature>
<organism evidence="2 3">
    <name type="scientific">Trifolium pratense</name>
    <name type="common">Red clover</name>
    <dbReference type="NCBI Taxonomy" id="57577"/>
    <lineage>
        <taxon>Eukaryota</taxon>
        <taxon>Viridiplantae</taxon>
        <taxon>Streptophyta</taxon>
        <taxon>Embryophyta</taxon>
        <taxon>Tracheophyta</taxon>
        <taxon>Spermatophyta</taxon>
        <taxon>Magnoliopsida</taxon>
        <taxon>eudicotyledons</taxon>
        <taxon>Gunneridae</taxon>
        <taxon>Pentapetalae</taxon>
        <taxon>rosids</taxon>
        <taxon>fabids</taxon>
        <taxon>Fabales</taxon>
        <taxon>Fabaceae</taxon>
        <taxon>Papilionoideae</taxon>
        <taxon>50 kb inversion clade</taxon>
        <taxon>NPAAA clade</taxon>
        <taxon>Hologalegina</taxon>
        <taxon>IRL clade</taxon>
        <taxon>Trifolieae</taxon>
        <taxon>Trifolium</taxon>
    </lineage>
</organism>
<name>A0A2K3JPG8_TRIPR</name>
<protein>
    <submittedName>
        <fullName evidence="2">Uncharacterized protein</fullName>
    </submittedName>
</protein>
<evidence type="ECO:0000313" key="3">
    <source>
        <dbReference type="Proteomes" id="UP000236291"/>
    </source>
</evidence>
<sequence length="109" mass="11999">MRRGSSKKSGQSNPSVNSSAADLFRSERLDEMMQVSSSLTTVVIPGLRPKKSRWCCDFVQPNVDDTKHQHGVLSILSMEIATSSKANSKELERIDSLFYTYANGSSGLI</sequence>
<dbReference type="Proteomes" id="UP000236291">
    <property type="component" value="Unassembled WGS sequence"/>
</dbReference>
<gene>
    <name evidence="2" type="ORF">L195_g049573</name>
</gene>
<feature type="compositionally biased region" description="Polar residues" evidence="1">
    <location>
        <begin position="7"/>
        <end position="20"/>
    </location>
</feature>
<feature type="non-terminal residue" evidence="2">
    <location>
        <position position="109"/>
    </location>
</feature>
<dbReference type="AlphaFoldDB" id="A0A2K3JPG8"/>
<dbReference type="EMBL" id="ASHM01073397">
    <property type="protein sequence ID" value="PNX55939.1"/>
    <property type="molecule type" value="Genomic_DNA"/>
</dbReference>
<evidence type="ECO:0000256" key="1">
    <source>
        <dbReference type="SAM" id="MobiDB-lite"/>
    </source>
</evidence>
<evidence type="ECO:0000313" key="2">
    <source>
        <dbReference type="EMBL" id="PNX55939.1"/>
    </source>
</evidence>
<reference evidence="2 3" key="1">
    <citation type="journal article" date="2014" name="Am. J. Bot.">
        <title>Genome assembly and annotation for red clover (Trifolium pratense; Fabaceae).</title>
        <authorList>
            <person name="Istvanek J."/>
            <person name="Jaros M."/>
            <person name="Krenek A."/>
            <person name="Repkova J."/>
        </authorList>
    </citation>
    <scope>NUCLEOTIDE SEQUENCE [LARGE SCALE GENOMIC DNA]</scope>
    <source>
        <strain evidence="3">cv. Tatra</strain>
        <tissue evidence="2">Young leaves</tissue>
    </source>
</reference>
<comment type="caution">
    <text evidence="2">The sequence shown here is derived from an EMBL/GenBank/DDBJ whole genome shotgun (WGS) entry which is preliminary data.</text>
</comment>
<accession>A0A2K3JPG8</accession>
<proteinExistence type="predicted"/>
<reference evidence="2 3" key="2">
    <citation type="journal article" date="2017" name="Front. Plant Sci.">
        <title>Gene Classification and Mining of Molecular Markers Useful in Red Clover (Trifolium pratense) Breeding.</title>
        <authorList>
            <person name="Istvanek J."/>
            <person name="Dluhosova J."/>
            <person name="Dluhos P."/>
            <person name="Patkova L."/>
            <person name="Nedelnik J."/>
            <person name="Repkova J."/>
        </authorList>
    </citation>
    <scope>NUCLEOTIDE SEQUENCE [LARGE SCALE GENOMIC DNA]</scope>
    <source>
        <strain evidence="3">cv. Tatra</strain>
        <tissue evidence="2">Young leaves</tissue>
    </source>
</reference>